<accession>A0A0E9XDG1</accession>
<reference evidence="1" key="2">
    <citation type="journal article" date="2015" name="Fish Shellfish Immunol.">
        <title>Early steps in the European eel (Anguilla anguilla)-Vibrio vulnificus interaction in the gills: Role of the RtxA13 toxin.</title>
        <authorList>
            <person name="Callol A."/>
            <person name="Pajuelo D."/>
            <person name="Ebbesson L."/>
            <person name="Teles M."/>
            <person name="MacKenzie S."/>
            <person name="Amaro C."/>
        </authorList>
    </citation>
    <scope>NUCLEOTIDE SEQUENCE</scope>
</reference>
<proteinExistence type="predicted"/>
<evidence type="ECO:0000313" key="1">
    <source>
        <dbReference type="EMBL" id="JAI00487.1"/>
    </source>
</evidence>
<protein>
    <submittedName>
        <fullName evidence="1">Uncharacterized protein</fullName>
    </submittedName>
</protein>
<dbReference type="AlphaFoldDB" id="A0A0E9XDG1"/>
<sequence>MKKENIVVDSKVYIYAMGMAQALSKPNELPVLKQ</sequence>
<name>A0A0E9XDG1_ANGAN</name>
<reference evidence="1" key="1">
    <citation type="submission" date="2014-11" db="EMBL/GenBank/DDBJ databases">
        <authorList>
            <person name="Amaro Gonzalez C."/>
        </authorList>
    </citation>
    <scope>NUCLEOTIDE SEQUENCE</scope>
</reference>
<organism evidence="1">
    <name type="scientific">Anguilla anguilla</name>
    <name type="common">European freshwater eel</name>
    <name type="synonym">Muraena anguilla</name>
    <dbReference type="NCBI Taxonomy" id="7936"/>
    <lineage>
        <taxon>Eukaryota</taxon>
        <taxon>Metazoa</taxon>
        <taxon>Chordata</taxon>
        <taxon>Craniata</taxon>
        <taxon>Vertebrata</taxon>
        <taxon>Euteleostomi</taxon>
        <taxon>Actinopterygii</taxon>
        <taxon>Neopterygii</taxon>
        <taxon>Teleostei</taxon>
        <taxon>Anguilliformes</taxon>
        <taxon>Anguillidae</taxon>
        <taxon>Anguilla</taxon>
    </lineage>
</organism>
<dbReference type="EMBL" id="GBXM01008091">
    <property type="protein sequence ID" value="JAI00487.1"/>
    <property type="molecule type" value="Transcribed_RNA"/>
</dbReference>